<reference evidence="2" key="1">
    <citation type="submission" date="2014-12" db="EMBL/GenBank/DDBJ databases">
        <title>Insight into the proteome of Arion vulgaris.</title>
        <authorList>
            <person name="Aradska J."/>
            <person name="Bulat T."/>
            <person name="Smidak R."/>
            <person name="Sarate P."/>
            <person name="Gangsoo J."/>
            <person name="Sialana F."/>
            <person name="Bilban M."/>
            <person name="Lubec G."/>
        </authorList>
    </citation>
    <scope>NUCLEOTIDE SEQUENCE</scope>
    <source>
        <tissue evidence="2">Skin</tissue>
    </source>
</reference>
<protein>
    <submittedName>
        <fullName evidence="2">Uncharacterized protein</fullName>
    </submittedName>
</protein>
<organism evidence="2">
    <name type="scientific">Arion vulgaris</name>
    <dbReference type="NCBI Taxonomy" id="1028688"/>
    <lineage>
        <taxon>Eukaryota</taxon>
        <taxon>Metazoa</taxon>
        <taxon>Spiralia</taxon>
        <taxon>Lophotrochozoa</taxon>
        <taxon>Mollusca</taxon>
        <taxon>Gastropoda</taxon>
        <taxon>Heterobranchia</taxon>
        <taxon>Euthyneura</taxon>
        <taxon>Panpulmonata</taxon>
        <taxon>Eupulmonata</taxon>
        <taxon>Stylommatophora</taxon>
        <taxon>Helicina</taxon>
        <taxon>Arionoidea</taxon>
        <taxon>Arionidae</taxon>
        <taxon>Arion</taxon>
    </lineage>
</organism>
<evidence type="ECO:0000313" key="2">
    <source>
        <dbReference type="EMBL" id="CEK68794.1"/>
    </source>
</evidence>
<feature type="compositionally biased region" description="Basic and acidic residues" evidence="1">
    <location>
        <begin position="219"/>
        <end position="230"/>
    </location>
</feature>
<name>A0A0B6ZJJ2_9EUPU</name>
<sequence>KRPRFGHTFIGKRSYVDKNLIVERPNFAHKFIGKRPSFGHKFVGKRPNFGHKFVGKRPSFGHKFVGKRNQDVGATSASDLVVGLRDGFVEEVEDNDKSIASTESDRFETLNNEDNSAEIVASKTNSNGSAAETEILAGNDIIGNQESDSNNPDNFVKIQQRCCERPLTTWLTDLGFVGKRSRGFGHRFVGKRGNDSEAVNKDALLGDRFGTDSESNTEEVFRVDEVKETADDSEAANKDNLLSDRFGTDSESNTEEV</sequence>
<gene>
    <name evidence="2" type="primary">ORF67791</name>
</gene>
<feature type="non-terminal residue" evidence="2">
    <location>
        <position position="257"/>
    </location>
</feature>
<feature type="region of interest" description="Disordered" evidence="1">
    <location>
        <begin position="209"/>
        <end position="257"/>
    </location>
</feature>
<feature type="non-terminal residue" evidence="2">
    <location>
        <position position="1"/>
    </location>
</feature>
<accession>A0A0B6ZJJ2</accession>
<proteinExistence type="predicted"/>
<evidence type="ECO:0000256" key="1">
    <source>
        <dbReference type="SAM" id="MobiDB-lite"/>
    </source>
</evidence>
<dbReference type="AlphaFoldDB" id="A0A0B6ZJJ2"/>
<dbReference type="EMBL" id="HACG01021929">
    <property type="protein sequence ID" value="CEK68794.1"/>
    <property type="molecule type" value="Transcribed_RNA"/>
</dbReference>